<keyword evidence="3" id="KW-1185">Reference proteome</keyword>
<proteinExistence type="predicted"/>
<dbReference type="AlphaFoldDB" id="A0A5J4NAN1"/>
<evidence type="ECO:0000313" key="2">
    <source>
        <dbReference type="EMBL" id="KAA3672328.1"/>
    </source>
</evidence>
<dbReference type="PANTHER" id="PTHR34072:SF45">
    <property type="entry name" value="REVERSE TRANSCRIPTASE DOMAIN-CONTAINING PROTEIN-RELATED"/>
    <property type="match status" value="1"/>
</dbReference>
<dbReference type="Gene3D" id="3.30.70.270">
    <property type="match status" value="1"/>
</dbReference>
<name>A0A5J4NAN1_9TREM</name>
<protein>
    <recommendedName>
        <fullName evidence="1">Reverse transcriptase/retrotransposon-derived protein RNase H-like domain-containing protein</fullName>
    </recommendedName>
</protein>
<dbReference type="EMBL" id="QNGE01005038">
    <property type="protein sequence ID" value="KAA3672328.1"/>
    <property type="molecule type" value="Genomic_DNA"/>
</dbReference>
<sequence length="246" mass="27323">FLGNTAVKPFRASCVAPDSPHNVTWETLERLFDRTESAPVYRDRFKAKRQQPLESADSFLCDMRKLAPKTLPQSSPRDCQICSRFCSRSSYQKSCGKFSHKPASSLVKAVKKAQIFETVQEPMDDISLVTEPIASPLHQLTENGGKFVWSAECHRAFNTPKDKLSSPILALSDFLPSAGPLLLDTDASDLAIGAMLSQKSVDLEVVIAYANRRLDDHATVVRLRSIQRVSHDMEVPGTVTFDPPMD</sequence>
<evidence type="ECO:0000259" key="1">
    <source>
        <dbReference type="Pfam" id="PF17919"/>
    </source>
</evidence>
<feature type="non-terminal residue" evidence="2">
    <location>
        <position position="246"/>
    </location>
</feature>
<feature type="domain" description="Reverse transcriptase/retrotransposon-derived protein RNase H-like" evidence="1">
    <location>
        <begin position="149"/>
        <end position="217"/>
    </location>
</feature>
<evidence type="ECO:0000313" key="3">
    <source>
        <dbReference type="Proteomes" id="UP000324629"/>
    </source>
</evidence>
<dbReference type="InterPro" id="IPR043502">
    <property type="entry name" value="DNA/RNA_pol_sf"/>
</dbReference>
<comment type="caution">
    <text evidence="2">The sequence shown here is derived from an EMBL/GenBank/DDBJ whole genome shotgun (WGS) entry which is preliminary data.</text>
</comment>
<dbReference type="InterPro" id="IPR043128">
    <property type="entry name" value="Rev_trsase/Diguanyl_cyclase"/>
</dbReference>
<organism evidence="2 3">
    <name type="scientific">Paragonimus westermani</name>
    <dbReference type="NCBI Taxonomy" id="34504"/>
    <lineage>
        <taxon>Eukaryota</taxon>
        <taxon>Metazoa</taxon>
        <taxon>Spiralia</taxon>
        <taxon>Lophotrochozoa</taxon>
        <taxon>Platyhelminthes</taxon>
        <taxon>Trematoda</taxon>
        <taxon>Digenea</taxon>
        <taxon>Plagiorchiida</taxon>
        <taxon>Troglotremata</taxon>
        <taxon>Troglotrematidae</taxon>
        <taxon>Paragonimus</taxon>
    </lineage>
</organism>
<feature type="non-terminal residue" evidence="2">
    <location>
        <position position="1"/>
    </location>
</feature>
<dbReference type="Proteomes" id="UP000324629">
    <property type="component" value="Unassembled WGS sequence"/>
</dbReference>
<gene>
    <name evidence="2" type="ORF">DEA37_0001877</name>
</gene>
<reference evidence="2 3" key="1">
    <citation type="journal article" date="2019" name="Gigascience">
        <title>Whole-genome sequence of the oriental lung fluke Paragonimus westermani.</title>
        <authorList>
            <person name="Oey H."/>
            <person name="Zakrzewski M."/>
            <person name="Narain K."/>
            <person name="Devi K.R."/>
            <person name="Agatsuma T."/>
            <person name="Nawaratna S."/>
            <person name="Gobert G.N."/>
            <person name="Jones M.K."/>
            <person name="Ragan M.A."/>
            <person name="McManus D.P."/>
            <person name="Krause L."/>
        </authorList>
    </citation>
    <scope>NUCLEOTIDE SEQUENCE [LARGE SCALE GENOMIC DNA]</scope>
    <source>
        <strain evidence="2 3">IND2009</strain>
    </source>
</reference>
<dbReference type="SUPFAM" id="SSF56672">
    <property type="entry name" value="DNA/RNA polymerases"/>
    <property type="match status" value="1"/>
</dbReference>
<accession>A0A5J4NAN1</accession>
<dbReference type="Pfam" id="PF17919">
    <property type="entry name" value="RT_RNaseH_2"/>
    <property type="match status" value="1"/>
</dbReference>
<dbReference type="InterPro" id="IPR041577">
    <property type="entry name" value="RT_RNaseH_2"/>
</dbReference>
<dbReference type="PANTHER" id="PTHR34072">
    <property type="entry name" value="ENZYMATIC POLYPROTEIN-RELATED"/>
    <property type="match status" value="1"/>
</dbReference>